<dbReference type="OrthoDB" id="5411773at2759"/>
<evidence type="ECO:0000256" key="10">
    <source>
        <dbReference type="PROSITE-ProRule" id="PRU00146"/>
    </source>
</evidence>
<dbReference type="InterPro" id="IPR019787">
    <property type="entry name" value="Znf_PHD-finger"/>
</dbReference>
<dbReference type="PROSITE" id="PS50016">
    <property type="entry name" value="ZF_PHD_2"/>
    <property type="match status" value="1"/>
</dbReference>
<dbReference type="InterPro" id="IPR011011">
    <property type="entry name" value="Znf_FYVE_PHD"/>
</dbReference>
<name>A0A2A2KHS3_9BILA</name>
<feature type="site" description="Histone H3K4me3 binding" evidence="8">
    <location>
        <position position="195"/>
    </location>
</feature>
<evidence type="ECO:0000256" key="6">
    <source>
        <dbReference type="ARBA" id="ARBA00022853"/>
    </source>
</evidence>
<dbReference type="InterPro" id="IPR013083">
    <property type="entry name" value="Znf_RING/FYVE/PHD"/>
</dbReference>
<comment type="subunit">
    <text evidence="11">Component of an histone acetyltransferase complex. Interacts with H3K4me3 and to a lesser extent with H3K4me2.</text>
</comment>
<feature type="site" description="Histone H3K4me3 binding" evidence="8">
    <location>
        <position position="187"/>
    </location>
</feature>
<dbReference type="GO" id="GO:0006325">
    <property type="term" value="P:chromatin organization"/>
    <property type="evidence" value="ECO:0007669"/>
    <property type="project" value="UniProtKB-KW"/>
</dbReference>
<dbReference type="GO" id="GO:0005634">
    <property type="term" value="C:nucleus"/>
    <property type="evidence" value="ECO:0007669"/>
    <property type="project" value="UniProtKB-SubCell"/>
</dbReference>
<dbReference type="InterPro" id="IPR024610">
    <property type="entry name" value="ING_N_histone-binding"/>
</dbReference>
<evidence type="ECO:0000313" key="14">
    <source>
        <dbReference type="EMBL" id="PAV73402.1"/>
    </source>
</evidence>
<dbReference type="GO" id="GO:0008270">
    <property type="term" value="F:zinc ion binding"/>
    <property type="evidence" value="ECO:0007669"/>
    <property type="project" value="UniProtKB-KW"/>
</dbReference>
<dbReference type="Pfam" id="PF12998">
    <property type="entry name" value="ING"/>
    <property type="match status" value="1"/>
</dbReference>
<evidence type="ECO:0000256" key="8">
    <source>
        <dbReference type="PIRSR" id="PIRSR628651-50"/>
    </source>
</evidence>
<comment type="caution">
    <text evidence="14">The sequence shown here is derived from an EMBL/GenBank/DDBJ whole genome shotgun (WGS) entry which is preliminary data.</text>
</comment>
<dbReference type="InterPro" id="IPR019786">
    <property type="entry name" value="Zinc_finger_PHD-type_CS"/>
</dbReference>
<keyword evidence="5 9" id="KW-0862">Zinc</keyword>
<keyword evidence="15" id="KW-1185">Reference proteome</keyword>
<comment type="function">
    <text evidence="11">Component of an histone acetyltransferase complex.</text>
</comment>
<feature type="site" description="Histone H3K4me3 binding" evidence="8">
    <location>
        <position position="172"/>
    </location>
</feature>
<keyword evidence="3 9" id="KW-0479">Metal-binding</keyword>
<evidence type="ECO:0000256" key="4">
    <source>
        <dbReference type="ARBA" id="ARBA00022771"/>
    </source>
</evidence>
<evidence type="ECO:0000256" key="5">
    <source>
        <dbReference type="ARBA" id="ARBA00022833"/>
    </source>
</evidence>
<dbReference type="GO" id="GO:0035267">
    <property type="term" value="C:NuA4 histone acetyltransferase complex"/>
    <property type="evidence" value="ECO:0007669"/>
    <property type="project" value="TreeGrafter"/>
</dbReference>
<dbReference type="CDD" id="cd16859">
    <property type="entry name" value="ING_ING4_5"/>
    <property type="match status" value="1"/>
</dbReference>
<reference evidence="14 15" key="1">
    <citation type="journal article" date="2017" name="Curr. Biol.">
        <title>Genome architecture and evolution of a unichromosomal asexual nematode.</title>
        <authorList>
            <person name="Fradin H."/>
            <person name="Zegar C."/>
            <person name="Gutwein M."/>
            <person name="Lucas J."/>
            <person name="Kovtun M."/>
            <person name="Corcoran D."/>
            <person name="Baugh L.R."/>
            <person name="Kiontke K."/>
            <person name="Gunsalus K."/>
            <person name="Fitch D.H."/>
            <person name="Piano F."/>
        </authorList>
    </citation>
    <scope>NUCLEOTIDE SEQUENCE [LARGE SCALE GENOMIC DNA]</scope>
    <source>
        <strain evidence="14">PF1309</strain>
    </source>
</reference>
<feature type="binding site" evidence="9">
    <location>
        <position position="191"/>
    </location>
    <ligand>
        <name>Zn(2+)</name>
        <dbReference type="ChEBI" id="CHEBI:29105"/>
        <label>2</label>
    </ligand>
</feature>
<comment type="subcellular location">
    <subcellularLocation>
        <location evidence="1 11">Nucleus</location>
    </subcellularLocation>
</comment>
<feature type="binding site" evidence="9">
    <location>
        <position position="213"/>
    </location>
    <ligand>
        <name>Zn(2+)</name>
        <dbReference type="ChEBI" id="CHEBI:29105"/>
        <label>2</label>
    </ligand>
</feature>
<dbReference type="Gene3D" id="3.30.40.10">
    <property type="entry name" value="Zinc/RING finger domain, C3HC4 (zinc finger)"/>
    <property type="match status" value="1"/>
</dbReference>
<feature type="binding site" evidence="9">
    <location>
        <position position="175"/>
    </location>
    <ligand>
        <name>Zn(2+)</name>
        <dbReference type="ChEBI" id="CHEBI:29105"/>
        <label>1</label>
    </ligand>
</feature>
<evidence type="ECO:0000256" key="3">
    <source>
        <dbReference type="ARBA" id="ARBA00022723"/>
    </source>
</evidence>
<dbReference type="SUPFAM" id="SSF57903">
    <property type="entry name" value="FYVE/PHD zinc finger"/>
    <property type="match status" value="1"/>
</dbReference>
<feature type="region of interest" description="Disordered" evidence="12">
    <location>
        <begin position="106"/>
        <end position="142"/>
    </location>
</feature>
<feature type="binding site" evidence="9">
    <location>
        <position position="216"/>
    </location>
    <ligand>
        <name>Zn(2+)</name>
        <dbReference type="ChEBI" id="CHEBI:29105"/>
        <label>2</label>
    </ligand>
</feature>
<dbReference type="PROSITE" id="PS01359">
    <property type="entry name" value="ZF_PHD_1"/>
    <property type="match status" value="1"/>
</dbReference>
<feature type="binding site" evidence="9">
    <location>
        <position position="197"/>
    </location>
    <ligand>
        <name>Zn(2+)</name>
        <dbReference type="ChEBI" id="CHEBI:29105"/>
        <label>1</label>
    </ligand>
</feature>
<evidence type="ECO:0000256" key="2">
    <source>
        <dbReference type="ARBA" id="ARBA00010210"/>
    </source>
</evidence>
<dbReference type="SMART" id="SM01408">
    <property type="entry name" value="ING"/>
    <property type="match status" value="1"/>
</dbReference>
<dbReference type="AlphaFoldDB" id="A0A2A2KHS3"/>
<proteinExistence type="inferred from homology"/>
<dbReference type="EMBL" id="LIAE01008608">
    <property type="protein sequence ID" value="PAV73402.1"/>
    <property type="molecule type" value="Genomic_DNA"/>
</dbReference>
<keyword evidence="7 11" id="KW-0539">Nucleus</keyword>
<dbReference type="PANTHER" id="PTHR10333:SF42">
    <property type="entry name" value="INHIBITOR OF GROWTH PROTEIN 5"/>
    <property type="match status" value="1"/>
</dbReference>
<feature type="binding site" evidence="9">
    <location>
        <position position="200"/>
    </location>
    <ligand>
        <name>Zn(2+)</name>
        <dbReference type="ChEBI" id="CHEBI:29105"/>
        <label>1</label>
    </ligand>
</feature>
<accession>A0A2A2KHS3</accession>
<dbReference type="InterPro" id="IPR001965">
    <property type="entry name" value="Znf_PHD"/>
</dbReference>
<feature type="binding site" evidence="9">
    <location>
        <position position="173"/>
    </location>
    <ligand>
        <name>Zn(2+)</name>
        <dbReference type="ChEBI" id="CHEBI:29105"/>
        <label>1</label>
    </ligand>
</feature>
<comment type="domain">
    <text evidence="11">The PHD-type zinc finger mediates the binding to H3K4me3.</text>
</comment>
<dbReference type="PANTHER" id="PTHR10333">
    <property type="entry name" value="INHIBITOR OF GROWTH PROTEIN"/>
    <property type="match status" value="1"/>
</dbReference>
<comment type="similarity">
    <text evidence="2 11">Belongs to the ING family.</text>
</comment>
<gene>
    <name evidence="14" type="ORF">WR25_19165</name>
</gene>
<sequence>MAESLRAYMSKLDHLPPTIRKFNDEIRDLDSQVIDIQDRIKKKTLAYANKLASLNKDDRMKFYKEIQDMYKEGEKMAEKKVKIAEKMYDLIDKHITEMDAEMSQFNSVQHSKLSDNKKKLETSRGRGRPAAGSRNLKTKKSDLKAPAANVMSAFKHAVPPVEMPVDPNEPIYCVCHQVSFGQMVACDNKECKTEWFHFQCVGLTESPKGEWYCDDCKDLVKKKKKRHD</sequence>
<dbReference type="Proteomes" id="UP000218231">
    <property type="component" value="Unassembled WGS sequence"/>
</dbReference>
<dbReference type="InterPro" id="IPR028651">
    <property type="entry name" value="ING_fam"/>
</dbReference>
<evidence type="ECO:0000256" key="12">
    <source>
        <dbReference type="SAM" id="MobiDB-lite"/>
    </source>
</evidence>
<feature type="binding site" evidence="9">
    <location>
        <position position="186"/>
    </location>
    <ligand>
        <name>Zn(2+)</name>
        <dbReference type="ChEBI" id="CHEBI:29105"/>
        <label>2</label>
    </ligand>
</feature>
<evidence type="ECO:0000256" key="7">
    <source>
        <dbReference type="ARBA" id="ARBA00023242"/>
    </source>
</evidence>
<keyword evidence="6 11" id="KW-0156">Chromatin regulator</keyword>
<evidence type="ECO:0000313" key="15">
    <source>
        <dbReference type="Proteomes" id="UP000218231"/>
    </source>
</evidence>
<keyword evidence="4 10" id="KW-0863">Zinc-finger</keyword>
<dbReference type="STRING" id="2018661.A0A2A2KHS3"/>
<dbReference type="SMART" id="SM00249">
    <property type="entry name" value="PHD"/>
    <property type="match status" value="1"/>
</dbReference>
<feature type="domain" description="PHD-type" evidence="13">
    <location>
        <begin position="170"/>
        <end position="219"/>
    </location>
</feature>
<dbReference type="CDD" id="cd15505">
    <property type="entry name" value="PHD_ING"/>
    <property type="match status" value="1"/>
</dbReference>
<evidence type="ECO:0000256" key="11">
    <source>
        <dbReference type="RuleBase" id="RU361213"/>
    </source>
</evidence>
<dbReference type="Gene3D" id="6.10.140.1740">
    <property type="match status" value="1"/>
</dbReference>
<dbReference type="FunFam" id="3.30.40.10:FF:000016">
    <property type="entry name" value="Inhibitor of growth protein"/>
    <property type="match status" value="1"/>
</dbReference>
<protein>
    <recommendedName>
        <fullName evidence="11">Inhibitor of growth protein</fullName>
    </recommendedName>
</protein>
<organism evidence="14 15">
    <name type="scientific">Diploscapter pachys</name>
    <dbReference type="NCBI Taxonomy" id="2018661"/>
    <lineage>
        <taxon>Eukaryota</taxon>
        <taxon>Metazoa</taxon>
        <taxon>Ecdysozoa</taxon>
        <taxon>Nematoda</taxon>
        <taxon>Chromadorea</taxon>
        <taxon>Rhabditida</taxon>
        <taxon>Rhabditina</taxon>
        <taxon>Rhabditomorpha</taxon>
        <taxon>Rhabditoidea</taxon>
        <taxon>Rhabditidae</taxon>
        <taxon>Diploscapter</taxon>
    </lineage>
</organism>
<feature type="compositionally biased region" description="Basic and acidic residues" evidence="12">
    <location>
        <begin position="112"/>
        <end position="124"/>
    </location>
</feature>
<evidence type="ECO:0000256" key="9">
    <source>
        <dbReference type="PIRSR" id="PIRSR628651-51"/>
    </source>
</evidence>
<feature type="site" description="Histone H3K4me3 binding" evidence="8">
    <location>
        <position position="183"/>
    </location>
</feature>
<evidence type="ECO:0000259" key="13">
    <source>
        <dbReference type="PROSITE" id="PS50016"/>
    </source>
</evidence>
<evidence type="ECO:0000256" key="1">
    <source>
        <dbReference type="ARBA" id="ARBA00004123"/>
    </source>
</evidence>